<feature type="transmembrane region" description="Helical" evidence="7">
    <location>
        <begin position="139"/>
        <end position="158"/>
    </location>
</feature>
<feature type="transmembrane region" description="Helical" evidence="7">
    <location>
        <begin position="253"/>
        <end position="275"/>
    </location>
</feature>
<comment type="caution">
    <text evidence="9">The sequence shown here is derived from an EMBL/GenBank/DDBJ whole genome shotgun (WGS) entry which is preliminary data.</text>
</comment>
<organism evidence="9 10">
    <name type="scientific">Niveomyces insectorum RCEF 264</name>
    <dbReference type="NCBI Taxonomy" id="1081102"/>
    <lineage>
        <taxon>Eukaryota</taxon>
        <taxon>Fungi</taxon>
        <taxon>Dikarya</taxon>
        <taxon>Ascomycota</taxon>
        <taxon>Pezizomycotina</taxon>
        <taxon>Sordariomycetes</taxon>
        <taxon>Hypocreomycetidae</taxon>
        <taxon>Hypocreales</taxon>
        <taxon>Cordycipitaceae</taxon>
        <taxon>Niveomyces</taxon>
    </lineage>
</organism>
<evidence type="ECO:0000256" key="5">
    <source>
        <dbReference type="ARBA" id="ARBA00023180"/>
    </source>
</evidence>
<evidence type="ECO:0000256" key="4">
    <source>
        <dbReference type="ARBA" id="ARBA00023136"/>
    </source>
</evidence>
<evidence type="ECO:0000256" key="3">
    <source>
        <dbReference type="ARBA" id="ARBA00022989"/>
    </source>
</evidence>
<protein>
    <submittedName>
        <fullName evidence="9">Polyamine transporter 3</fullName>
    </submittedName>
</protein>
<keyword evidence="3 7" id="KW-1133">Transmembrane helix</keyword>
<proteinExistence type="predicted"/>
<evidence type="ECO:0000313" key="9">
    <source>
        <dbReference type="EMBL" id="OAA65587.1"/>
    </source>
</evidence>
<dbReference type="AlphaFoldDB" id="A0A167XYM7"/>
<dbReference type="InterPro" id="IPR036259">
    <property type="entry name" value="MFS_trans_sf"/>
</dbReference>
<feature type="transmembrane region" description="Helical" evidence="7">
    <location>
        <begin position="100"/>
        <end position="119"/>
    </location>
</feature>
<evidence type="ECO:0000313" key="10">
    <source>
        <dbReference type="Proteomes" id="UP000076874"/>
    </source>
</evidence>
<evidence type="ECO:0000259" key="8">
    <source>
        <dbReference type="PROSITE" id="PS50850"/>
    </source>
</evidence>
<evidence type="ECO:0000256" key="2">
    <source>
        <dbReference type="ARBA" id="ARBA00022692"/>
    </source>
</evidence>
<feature type="region of interest" description="Disordered" evidence="6">
    <location>
        <begin position="1"/>
        <end position="52"/>
    </location>
</feature>
<feature type="transmembrane region" description="Helical" evidence="7">
    <location>
        <begin position="370"/>
        <end position="390"/>
    </location>
</feature>
<feature type="transmembrane region" description="Helical" evidence="7">
    <location>
        <begin position="226"/>
        <end position="247"/>
    </location>
</feature>
<dbReference type="STRING" id="1081102.A0A167XYM7"/>
<feature type="transmembrane region" description="Helical" evidence="7">
    <location>
        <begin position="411"/>
        <end position="430"/>
    </location>
</feature>
<dbReference type="PANTHER" id="PTHR23502">
    <property type="entry name" value="MAJOR FACILITATOR SUPERFAMILY"/>
    <property type="match status" value="1"/>
</dbReference>
<dbReference type="PANTHER" id="PTHR23502:SF60">
    <property type="entry name" value="MAJOR FACILITATOR SUPERFAMILY (MFS) PROFILE DOMAIN-CONTAINING PROTEIN-RELATED"/>
    <property type="match status" value="1"/>
</dbReference>
<dbReference type="EMBL" id="AZHD01000003">
    <property type="protein sequence ID" value="OAA65587.1"/>
    <property type="molecule type" value="Genomic_DNA"/>
</dbReference>
<feature type="transmembrane region" description="Helical" evidence="7">
    <location>
        <begin position="192"/>
        <end position="214"/>
    </location>
</feature>
<keyword evidence="4 7" id="KW-0472">Membrane</keyword>
<dbReference type="Pfam" id="PF07690">
    <property type="entry name" value="MFS_1"/>
    <property type="match status" value="1"/>
</dbReference>
<dbReference type="GO" id="GO:0016020">
    <property type="term" value="C:membrane"/>
    <property type="evidence" value="ECO:0007669"/>
    <property type="project" value="UniProtKB-SubCell"/>
</dbReference>
<feature type="domain" description="Major facilitator superfamily (MFS) profile" evidence="8">
    <location>
        <begin position="100"/>
        <end position="534"/>
    </location>
</feature>
<name>A0A167XYM7_9HYPO</name>
<comment type="subcellular location">
    <subcellularLocation>
        <location evidence="1">Membrane</location>
        <topology evidence="1">Multi-pass membrane protein</topology>
    </subcellularLocation>
</comment>
<dbReference type="Proteomes" id="UP000076874">
    <property type="component" value="Unassembled WGS sequence"/>
</dbReference>
<feature type="transmembrane region" description="Helical" evidence="7">
    <location>
        <begin position="331"/>
        <end position="350"/>
    </location>
</feature>
<gene>
    <name evidence="9" type="ORF">SPI_02374</name>
</gene>
<evidence type="ECO:0000256" key="1">
    <source>
        <dbReference type="ARBA" id="ARBA00004141"/>
    </source>
</evidence>
<dbReference type="FunFam" id="1.20.1250.20:FF:000011">
    <property type="entry name" value="MFS multidrug transporter, putative"/>
    <property type="match status" value="1"/>
</dbReference>
<evidence type="ECO:0000256" key="7">
    <source>
        <dbReference type="SAM" id="Phobius"/>
    </source>
</evidence>
<feature type="transmembrane region" description="Helical" evidence="7">
    <location>
        <begin position="170"/>
        <end position="186"/>
    </location>
</feature>
<dbReference type="Gene3D" id="1.20.1250.20">
    <property type="entry name" value="MFS general substrate transporter like domains"/>
    <property type="match status" value="1"/>
</dbReference>
<dbReference type="SUPFAM" id="SSF103473">
    <property type="entry name" value="MFS general substrate transporter"/>
    <property type="match status" value="1"/>
</dbReference>
<feature type="compositionally biased region" description="Low complexity" evidence="6">
    <location>
        <begin position="15"/>
        <end position="27"/>
    </location>
</feature>
<accession>A0A167XYM7</accession>
<dbReference type="InterPro" id="IPR020846">
    <property type="entry name" value="MFS_dom"/>
</dbReference>
<sequence length="547" mass="60601">MAESPRIQPVEEKTNNSANASNVVTATDLKIRSEPSEKKIQDDLDKKDMTEPSQVVALENAVPPRDQSGDDRDEYLVTWEDEATDPGNPKNWAMARRARALFGMSLFVFISLFAVSLVAPTLPAISSQMHIEQPAVRGMVLSIFLLGFALGPLIASPLSETYGRVRVIQSWNLLYTIFNAACGASQSKEVIIVLRFISGMFASATLGIGGGTISDLFRSKERGKGIAIYSWCSIAGPLFGVILGGFIAKYTTWRWAFFSTSILSGCIQLIGLYLLEETYPPLLLRRRKWVIIQETGNPRYYTHYDHLDHITVRVLSQNLIRPFKLLATQPIVQVMALYNAFLYGNTYIFYADFVTLWTDRYHESVQIAGLNYVSIAISSCLATVIYTVTIDRIYRAMSNRNGGKGRPEFRIPVMAPGTFLLGAGLFWYGWSAEAVTHWIMPNIGCALFVAGATVCTSSVNAYIVDTYGEYSASAIAAISILRCLAGFTFPLFAPYMYIRLGYGWAATVLGLIALGIGIPAVALLWKFGLYLRQRSPYSSAEKEPRGR</sequence>
<feature type="transmembrane region" description="Helical" evidence="7">
    <location>
        <begin position="504"/>
        <end position="525"/>
    </location>
</feature>
<feature type="transmembrane region" description="Helical" evidence="7">
    <location>
        <begin position="436"/>
        <end position="463"/>
    </location>
</feature>
<dbReference type="OrthoDB" id="6770063at2759"/>
<keyword evidence="2 7" id="KW-0812">Transmembrane</keyword>
<keyword evidence="10" id="KW-1185">Reference proteome</keyword>
<reference evidence="9 10" key="1">
    <citation type="journal article" date="2016" name="Genome Biol. Evol.">
        <title>Divergent and convergent evolution of fungal pathogenicity.</title>
        <authorList>
            <person name="Shang Y."/>
            <person name="Xiao G."/>
            <person name="Zheng P."/>
            <person name="Cen K."/>
            <person name="Zhan S."/>
            <person name="Wang C."/>
        </authorList>
    </citation>
    <scope>NUCLEOTIDE SEQUENCE [LARGE SCALE GENOMIC DNA]</scope>
    <source>
        <strain evidence="9 10">RCEF 264</strain>
    </source>
</reference>
<feature type="compositionally biased region" description="Basic and acidic residues" evidence="6">
    <location>
        <begin position="29"/>
        <end position="50"/>
    </location>
</feature>
<keyword evidence="5" id="KW-0325">Glycoprotein</keyword>
<feature type="transmembrane region" description="Helical" evidence="7">
    <location>
        <begin position="475"/>
        <end position="498"/>
    </location>
</feature>
<dbReference type="GO" id="GO:0022857">
    <property type="term" value="F:transmembrane transporter activity"/>
    <property type="evidence" value="ECO:0007669"/>
    <property type="project" value="InterPro"/>
</dbReference>
<dbReference type="InterPro" id="IPR011701">
    <property type="entry name" value="MFS"/>
</dbReference>
<dbReference type="CDD" id="cd17323">
    <property type="entry name" value="MFS_Tpo1_MDR_like"/>
    <property type="match status" value="1"/>
</dbReference>
<evidence type="ECO:0000256" key="6">
    <source>
        <dbReference type="SAM" id="MobiDB-lite"/>
    </source>
</evidence>
<dbReference type="PROSITE" id="PS50850">
    <property type="entry name" value="MFS"/>
    <property type="match status" value="1"/>
</dbReference>